<feature type="signal peptide" evidence="1">
    <location>
        <begin position="1"/>
        <end position="20"/>
    </location>
</feature>
<proteinExistence type="predicted"/>
<dbReference type="PROSITE" id="PS50231">
    <property type="entry name" value="RICIN_B_LECTIN"/>
    <property type="match status" value="1"/>
</dbReference>
<comment type="caution">
    <text evidence="3">The sequence shown here is derived from an EMBL/GenBank/DDBJ whole genome shotgun (WGS) entry which is preliminary data.</text>
</comment>
<dbReference type="Proteomes" id="UP000295075">
    <property type="component" value="Unassembled WGS sequence"/>
</dbReference>
<keyword evidence="4" id="KW-1185">Reference proteome</keyword>
<dbReference type="SMART" id="SM00458">
    <property type="entry name" value="RICIN"/>
    <property type="match status" value="1"/>
</dbReference>
<gene>
    <name evidence="3" type="ORF">E1261_19685</name>
</gene>
<dbReference type="InterPro" id="IPR000772">
    <property type="entry name" value="Ricin_B_lectin"/>
</dbReference>
<dbReference type="RefSeq" id="WP_132408460.1">
    <property type="nucleotide sequence ID" value="NZ_SMKA01000086.1"/>
</dbReference>
<dbReference type="Pfam" id="PF00652">
    <property type="entry name" value="Ricin_B_lectin"/>
    <property type="match status" value="1"/>
</dbReference>
<accession>A0A4R4PZD2</accession>
<protein>
    <recommendedName>
        <fullName evidence="2">Ricin B lectin domain-containing protein</fullName>
    </recommendedName>
</protein>
<dbReference type="Gene3D" id="2.80.10.50">
    <property type="match status" value="1"/>
</dbReference>
<dbReference type="SUPFAM" id="SSF50370">
    <property type="entry name" value="Ricin B-like lectins"/>
    <property type="match status" value="1"/>
</dbReference>
<sequence>MPVRRTVRRLIKLAVVAAMAAVTGVLPAAADDDFAFLYMNQGSGNGCLDLGSYANGSPVFLARCNGTVLSQKWTLLDNGLLRNKGAGNGCLDLTSYQNGGQAVLTTCDGRLSQQWVEEQLPNGPIVLLRSVGSGDGCLQFASYADRTPATLTRCAEDDPHQIWEVMWLG</sequence>
<name>A0A4R4PZD2_9ACTN</name>
<dbReference type="AlphaFoldDB" id="A0A4R4PZD2"/>
<feature type="domain" description="Ricin B lectin" evidence="2">
    <location>
        <begin position="36"/>
        <end position="166"/>
    </location>
</feature>
<evidence type="ECO:0000313" key="3">
    <source>
        <dbReference type="EMBL" id="TDC27947.1"/>
    </source>
</evidence>
<dbReference type="OrthoDB" id="3660483at2"/>
<keyword evidence="1" id="KW-0732">Signal</keyword>
<feature type="chain" id="PRO_5038370574" description="Ricin B lectin domain-containing protein" evidence="1">
    <location>
        <begin position="21"/>
        <end position="169"/>
    </location>
</feature>
<evidence type="ECO:0000259" key="2">
    <source>
        <dbReference type="SMART" id="SM00458"/>
    </source>
</evidence>
<dbReference type="InterPro" id="IPR035992">
    <property type="entry name" value="Ricin_B-like_lectins"/>
</dbReference>
<dbReference type="CDD" id="cd00161">
    <property type="entry name" value="beta-trefoil_Ricin-like"/>
    <property type="match status" value="1"/>
</dbReference>
<reference evidence="3 4" key="1">
    <citation type="submission" date="2019-03" db="EMBL/GenBank/DDBJ databases">
        <title>Draft genome sequences of novel Actinobacteria.</title>
        <authorList>
            <person name="Sahin N."/>
            <person name="Ay H."/>
            <person name="Saygin H."/>
        </authorList>
    </citation>
    <scope>NUCLEOTIDE SEQUENCE [LARGE SCALE GENOMIC DNA]</scope>
    <source>
        <strain evidence="3 4">JCM 30547</strain>
    </source>
</reference>
<evidence type="ECO:0000256" key="1">
    <source>
        <dbReference type="SAM" id="SignalP"/>
    </source>
</evidence>
<organism evidence="3 4">
    <name type="scientific">Kribbella albertanoniae</name>
    <dbReference type="NCBI Taxonomy" id="1266829"/>
    <lineage>
        <taxon>Bacteria</taxon>
        <taxon>Bacillati</taxon>
        <taxon>Actinomycetota</taxon>
        <taxon>Actinomycetes</taxon>
        <taxon>Propionibacteriales</taxon>
        <taxon>Kribbellaceae</taxon>
        <taxon>Kribbella</taxon>
    </lineage>
</organism>
<evidence type="ECO:0000313" key="4">
    <source>
        <dbReference type="Proteomes" id="UP000295075"/>
    </source>
</evidence>
<dbReference type="EMBL" id="SMKA01000086">
    <property type="protein sequence ID" value="TDC27947.1"/>
    <property type="molecule type" value="Genomic_DNA"/>
</dbReference>